<dbReference type="Pfam" id="PF21340">
    <property type="entry name" value="Polysacc_lyase-like"/>
    <property type="match status" value="1"/>
</dbReference>
<dbReference type="Gene3D" id="2.60.120.200">
    <property type="match status" value="1"/>
</dbReference>
<keyword evidence="2" id="KW-0119">Carbohydrate metabolism</keyword>
<evidence type="ECO:0000256" key="4">
    <source>
        <dbReference type="SAM" id="MobiDB-lite"/>
    </source>
</evidence>
<accession>A0AAN7H3H4</accession>
<dbReference type="Proteomes" id="UP001303760">
    <property type="component" value="Unassembled WGS sequence"/>
</dbReference>
<evidence type="ECO:0000313" key="8">
    <source>
        <dbReference type="Proteomes" id="UP001303760"/>
    </source>
</evidence>
<organism evidence="7 8">
    <name type="scientific">Achaetomium macrosporum</name>
    <dbReference type="NCBI Taxonomy" id="79813"/>
    <lineage>
        <taxon>Eukaryota</taxon>
        <taxon>Fungi</taxon>
        <taxon>Dikarya</taxon>
        <taxon>Ascomycota</taxon>
        <taxon>Pezizomycotina</taxon>
        <taxon>Sordariomycetes</taxon>
        <taxon>Sordariomycetidae</taxon>
        <taxon>Sordariales</taxon>
        <taxon>Chaetomiaceae</taxon>
        <taxon>Achaetomium</taxon>
    </lineage>
</organism>
<dbReference type="PROSITE" id="PS51164">
    <property type="entry name" value="CBM1_2"/>
    <property type="match status" value="1"/>
</dbReference>
<dbReference type="Pfam" id="PF00734">
    <property type="entry name" value="CBM_1"/>
    <property type="match status" value="1"/>
</dbReference>
<dbReference type="GO" id="GO:0000272">
    <property type="term" value="P:polysaccharide catabolic process"/>
    <property type="evidence" value="ECO:0007669"/>
    <property type="project" value="UniProtKB-KW"/>
</dbReference>
<feature type="chain" id="PRO_5042857499" description="CBM1 domain-containing protein" evidence="5">
    <location>
        <begin position="20"/>
        <end position="314"/>
    </location>
</feature>
<dbReference type="GO" id="GO:0030248">
    <property type="term" value="F:cellulose binding"/>
    <property type="evidence" value="ECO:0007669"/>
    <property type="project" value="InterPro"/>
</dbReference>
<proteinExistence type="predicted"/>
<protein>
    <recommendedName>
        <fullName evidence="6">CBM1 domain-containing protein</fullName>
    </recommendedName>
</protein>
<reference evidence="7" key="2">
    <citation type="submission" date="2023-05" db="EMBL/GenBank/DDBJ databases">
        <authorList>
            <consortium name="Lawrence Berkeley National Laboratory"/>
            <person name="Steindorff A."/>
            <person name="Hensen N."/>
            <person name="Bonometti L."/>
            <person name="Westerberg I."/>
            <person name="Brannstrom I.O."/>
            <person name="Guillou S."/>
            <person name="Cros-Aarteil S."/>
            <person name="Calhoun S."/>
            <person name="Haridas S."/>
            <person name="Kuo A."/>
            <person name="Mondo S."/>
            <person name="Pangilinan J."/>
            <person name="Riley R."/>
            <person name="Labutti K."/>
            <person name="Andreopoulos B."/>
            <person name="Lipzen A."/>
            <person name="Chen C."/>
            <person name="Yanf M."/>
            <person name="Daum C."/>
            <person name="Ng V."/>
            <person name="Clum A."/>
            <person name="Ohm R."/>
            <person name="Martin F."/>
            <person name="Silar P."/>
            <person name="Natvig D."/>
            <person name="Lalanne C."/>
            <person name="Gautier V."/>
            <person name="Ament-Velasquez S.L."/>
            <person name="Kruys A."/>
            <person name="Hutchinson M.I."/>
            <person name="Powell A.J."/>
            <person name="Barry K."/>
            <person name="Miller A.N."/>
            <person name="Grigoriev I.V."/>
            <person name="Debuchy R."/>
            <person name="Gladieux P."/>
            <person name="Thoren M.H."/>
            <person name="Johannesson H."/>
        </authorList>
    </citation>
    <scope>NUCLEOTIDE SEQUENCE</scope>
    <source>
        <strain evidence="7">CBS 532.94</strain>
    </source>
</reference>
<dbReference type="PROSITE" id="PS00562">
    <property type="entry name" value="CBM1_1"/>
    <property type="match status" value="1"/>
</dbReference>
<dbReference type="SUPFAM" id="SSF57180">
    <property type="entry name" value="Cellulose-binding domain"/>
    <property type="match status" value="1"/>
</dbReference>
<feature type="region of interest" description="Disordered" evidence="4">
    <location>
        <begin position="240"/>
        <end position="277"/>
    </location>
</feature>
<name>A0AAN7H3H4_9PEZI</name>
<evidence type="ECO:0000256" key="2">
    <source>
        <dbReference type="ARBA" id="ARBA00023277"/>
    </source>
</evidence>
<evidence type="ECO:0000259" key="6">
    <source>
        <dbReference type="PROSITE" id="PS51164"/>
    </source>
</evidence>
<keyword evidence="1 5" id="KW-0732">Signal</keyword>
<gene>
    <name evidence="7" type="ORF">C8A03DRAFT_19563</name>
</gene>
<evidence type="ECO:0000256" key="3">
    <source>
        <dbReference type="ARBA" id="ARBA00023326"/>
    </source>
</evidence>
<dbReference type="EMBL" id="MU860578">
    <property type="protein sequence ID" value="KAK4233356.1"/>
    <property type="molecule type" value="Genomic_DNA"/>
</dbReference>
<dbReference type="GO" id="GO:0005576">
    <property type="term" value="C:extracellular region"/>
    <property type="evidence" value="ECO:0007669"/>
    <property type="project" value="InterPro"/>
</dbReference>
<dbReference type="InterPro" id="IPR048955">
    <property type="entry name" value="Cip1-like_core"/>
</dbReference>
<keyword evidence="8" id="KW-1185">Reference proteome</keyword>
<sequence length="314" mass="32957">MFRQATLVTLALLPFSSLAQVSNDFESGWDQTTWPIYAPDCNQGGKVSLDSSTAHSGKNSIRVDGAGGYCGHIFFGTTQVPSGDLYVRVYLKASKALTDSHVTFITMPDPAQGSNKHLRIGGQSKILMYNRESDDATLPDLSPQGIAASTALPTGSWECFEYHIGTDGSVETWLNGNAIAGLTVKPGVTNPNGGQWQRSSIKPKPSAVYFGWESYGGDTNTFWYDDIVVSSARVGCSGSGGGGTGTSTPAGPSSSTTLVTSTTTSTAAPATSTTGSSCTASQWSQCGGNNWSGCTTCAAPYTCKYVNDWYSQCV</sequence>
<dbReference type="SMART" id="SM00236">
    <property type="entry name" value="fCBD"/>
    <property type="match status" value="1"/>
</dbReference>
<dbReference type="AlphaFoldDB" id="A0AAN7H3H4"/>
<comment type="caution">
    <text evidence="7">The sequence shown here is derived from an EMBL/GenBank/DDBJ whole genome shotgun (WGS) entry which is preliminary data.</text>
</comment>
<dbReference type="InterPro" id="IPR000254">
    <property type="entry name" value="CBD"/>
</dbReference>
<reference evidence="7" key="1">
    <citation type="journal article" date="2023" name="Mol. Phylogenet. Evol.">
        <title>Genome-scale phylogeny and comparative genomics of the fungal order Sordariales.</title>
        <authorList>
            <person name="Hensen N."/>
            <person name="Bonometti L."/>
            <person name="Westerberg I."/>
            <person name="Brannstrom I.O."/>
            <person name="Guillou S."/>
            <person name="Cros-Aarteil S."/>
            <person name="Calhoun S."/>
            <person name="Haridas S."/>
            <person name="Kuo A."/>
            <person name="Mondo S."/>
            <person name="Pangilinan J."/>
            <person name="Riley R."/>
            <person name="LaButti K."/>
            <person name="Andreopoulos B."/>
            <person name="Lipzen A."/>
            <person name="Chen C."/>
            <person name="Yan M."/>
            <person name="Daum C."/>
            <person name="Ng V."/>
            <person name="Clum A."/>
            <person name="Steindorff A."/>
            <person name="Ohm R.A."/>
            <person name="Martin F."/>
            <person name="Silar P."/>
            <person name="Natvig D.O."/>
            <person name="Lalanne C."/>
            <person name="Gautier V."/>
            <person name="Ament-Velasquez S.L."/>
            <person name="Kruys A."/>
            <person name="Hutchinson M.I."/>
            <person name="Powell A.J."/>
            <person name="Barry K."/>
            <person name="Miller A.N."/>
            <person name="Grigoriev I.V."/>
            <person name="Debuchy R."/>
            <person name="Gladieux P."/>
            <person name="Hiltunen Thoren M."/>
            <person name="Johannesson H."/>
        </authorList>
    </citation>
    <scope>NUCLEOTIDE SEQUENCE</scope>
    <source>
        <strain evidence="7">CBS 532.94</strain>
    </source>
</reference>
<feature type="signal peptide" evidence="5">
    <location>
        <begin position="1"/>
        <end position="19"/>
    </location>
</feature>
<feature type="domain" description="CBM1" evidence="6">
    <location>
        <begin position="278"/>
        <end position="314"/>
    </location>
</feature>
<evidence type="ECO:0000313" key="7">
    <source>
        <dbReference type="EMBL" id="KAK4233356.1"/>
    </source>
</evidence>
<dbReference type="InterPro" id="IPR035971">
    <property type="entry name" value="CBD_sf"/>
</dbReference>
<evidence type="ECO:0000256" key="1">
    <source>
        <dbReference type="ARBA" id="ARBA00022729"/>
    </source>
</evidence>
<feature type="compositionally biased region" description="Low complexity" evidence="4">
    <location>
        <begin position="246"/>
        <end position="277"/>
    </location>
</feature>
<evidence type="ECO:0000256" key="5">
    <source>
        <dbReference type="SAM" id="SignalP"/>
    </source>
</evidence>
<keyword evidence="3" id="KW-0624">Polysaccharide degradation</keyword>